<feature type="transmembrane region" description="Helical" evidence="5">
    <location>
        <begin position="70"/>
        <end position="89"/>
    </location>
</feature>
<dbReference type="InterPro" id="IPR020846">
    <property type="entry name" value="MFS_dom"/>
</dbReference>
<evidence type="ECO:0000256" key="2">
    <source>
        <dbReference type="ARBA" id="ARBA00022692"/>
    </source>
</evidence>
<dbReference type="SUPFAM" id="SSF103473">
    <property type="entry name" value="MFS general substrate transporter"/>
    <property type="match status" value="1"/>
</dbReference>
<comment type="subcellular location">
    <subcellularLocation>
        <location evidence="1">Membrane</location>
        <topology evidence="1">Multi-pass membrane protein</topology>
    </subcellularLocation>
</comment>
<feature type="transmembrane region" description="Helical" evidence="5">
    <location>
        <begin position="348"/>
        <end position="368"/>
    </location>
</feature>
<reference evidence="8 9" key="1">
    <citation type="submission" date="2025-05" db="UniProtKB">
        <authorList>
            <consortium name="RefSeq"/>
        </authorList>
    </citation>
    <scope>IDENTIFICATION</scope>
</reference>
<dbReference type="InterPro" id="IPR050382">
    <property type="entry name" value="MFS_Na/Anion_cotransporter"/>
</dbReference>
<feature type="transmembrane region" description="Helical" evidence="5">
    <location>
        <begin position="123"/>
        <end position="142"/>
    </location>
</feature>
<dbReference type="Gene3D" id="1.20.1250.20">
    <property type="entry name" value="MFS general substrate transporter like domains"/>
    <property type="match status" value="2"/>
</dbReference>
<dbReference type="RefSeq" id="XP_014662618.1">
    <property type="nucleotide sequence ID" value="XM_014807132.1"/>
</dbReference>
<dbReference type="GeneID" id="106805511"/>
<evidence type="ECO:0000256" key="5">
    <source>
        <dbReference type="SAM" id="Phobius"/>
    </source>
</evidence>
<feature type="domain" description="Major facilitator superfamily (MFS) profile" evidence="6">
    <location>
        <begin position="1"/>
        <end position="439"/>
    </location>
</feature>
<keyword evidence="2 5" id="KW-0812">Transmembrane</keyword>
<dbReference type="CDD" id="cd17380">
    <property type="entry name" value="MFS_SLC17A9_like"/>
    <property type="match status" value="1"/>
</dbReference>
<evidence type="ECO:0000256" key="4">
    <source>
        <dbReference type="ARBA" id="ARBA00023136"/>
    </source>
</evidence>
<accession>A0ABM1DRP8</accession>
<evidence type="ECO:0000259" key="6">
    <source>
        <dbReference type="PROSITE" id="PS50850"/>
    </source>
</evidence>
<dbReference type="RefSeq" id="XP_014662619.1">
    <property type="nucleotide sequence ID" value="XM_014807133.1"/>
</dbReference>
<evidence type="ECO:0000256" key="3">
    <source>
        <dbReference type="ARBA" id="ARBA00022989"/>
    </source>
</evidence>
<keyword evidence="7" id="KW-1185">Reference proteome</keyword>
<dbReference type="InterPro" id="IPR044777">
    <property type="entry name" value="SLC17A9-like"/>
</dbReference>
<keyword evidence="3 5" id="KW-1133">Transmembrane helix</keyword>
<feature type="transmembrane region" description="Helical" evidence="5">
    <location>
        <begin position="98"/>
        <end position="117"/>
    </location>
</feature>
<evidence type="ECO:0000313" key="9">
    <source>
        <dbReference type="RefSeq" id="XP_014662619.1"/>
    </source>
</evidence>
<evidence type="ECO:0000256" key="1">
    <source>
        <dbReference type="ARBA" id="ARBA00004141"/>
    </source>
</evidence>
<sequence>MAPNNECHRVLNMKLDPSTEVRYWNRRERQLWTACLFTGSAAVYCCRSAMPLCVVEIEEEYSWSKTDTGTILASFFWGYSMTQVLGGYISDRLGGDKVILAAALVWSLVTFWTPYLVQLNSNSSVRFVILVLSRVVIGAAQGMHFPSVSSLTAAKVSEKERTWVFTFLMSGSHMGTILAGSVGSFALHHFSWQAVFHLMGLCGVGWAIFMRVLVHREREKARVLSLEASVLSEKQTTKQEVLVPWLKLFRSPAFWSIVVGHFCQAYCFFMVYSWIPTYFHERFPEGNGWVFNVLPWLVKVLCIIFAGWLADRLLKSGCSVAFTRKLMETIGTIGSMAFLMSLSHVSGYTSALVCITGSMALLGFHNSGIMCNPHDIAPKYAGSVFGVMNMGAAIPGFIGVYIAGYLLDTTQSWELIFNSTCVIMFFGWLVFVIFGSGKRIVD</sequence>
<dbReference type="Proteomes" id="UP000695022">
    <property type="component" value="Unplaced"/>
</dbReference>
<evidence type="ECO:0000313" key="7">
    <source>
        <dbReference type="Proteomes" id="UP000695022"/>
    </source>
</evidence>
<organism evidence="7 9">
    <name type="scientific">Priapulus caudatus</name>
    <name type="common">Priapulid worm</name>
    <dbReference type="NCBI Taxonomy" id="37621"/>
    <lineage>
        <taxon>Eukaryota</taxon>
        <taxon>Metazoa</taxon>
        <taxon>Ecdysozoa</taxon>
        <taxon>Scalidophora</taxon>
        <taxon>Priapulida</taxon>
        <taxon>Priapulimorpha</taxon>
        <taxon>Priapulimorphida</taxon>
        <taxon>Priapulidae</taxon>
        <taxon>Priapulus</taxon>
    </lineage>
</organism>
<feature type="transmembrane region" description="Helical" evidence="5">
    <location>
        <begin position="253"/>
        <end position="275"/>
    </location>
</feature>
<dbReference type="PANTHER" id="PTHR11662:SF279">
    <property type="entry name" value="VOLTAGE-GATED PURINE NUCLEOTIDE UNIPORTER SLC17A9"/>
    <property type="match status" value="1"/>
</dbReference>
<feature type="transmembrane region" description="Helical" evidence="5">
    <location>
        <begin position="295"/>
        <end position="314"/>
    </location>
</feature>
<name>A0ABM1DRP8_PRICU</name>
<protein>
    <submittedName>
        <fullName evidence="8 9">Solute carrier family 17 member 9-like</fullName>
    </submittedName>
</protein>
<dbReference type="Pfam" id="PF07690">
    <property type="entry name" value="MFS_1"/>
    <property type="match status" value="1"/>
</dbReference>
<feature type="transmembrane region" description="Helical" evidence="5">
    <location>
        <begin position="163"/>
        <end position="188"/>
    </location>
</feature>
<dbReference type="InterPro" id="IPR011701">
    <property type="entry name" value="MFS"/>
</dbReference>
<proteinExistence type="predicted"/>
<feature type="transmembrane region" description="Helical" evidence="5">
    <location>
        <begin position="415"/>
        <end position="434"/>
    </location>
</feature>
<dbReference type="PROSITE" id="PS50850">
    <property type="entry name" value="MFS"/>
    <property type="match status" value="1"/>
</dbReference>
<keyword evidence="4 5" id="KW-0472">Membrane</keyword>
<evidence type="ECO:0000313" key="8">
    <source>
        <dbReference type="RefSeq" id="XP_014662618.1"/>
    </source>
</evidence>
<gene>
    <name evidence="8 9" type="primary">LOC106805511</name>
</gene>
<feature type="transmembrane region" description="Helical" evidence="5">
    <location>
        <begin position="194"/>
        <end position="214"/>
    </location>
</feature>
<dbReference type="PANTHER" id="PTHR11662">
    <property type="entry name" value="SOLUTE CARRIER FAMILY 17"/>
    <property type="match status" value="1"/>
</dbReference>
<feature type="transmembrane region" description="Helical" evidence="5">
    <location>
        <begin position="380"/>
        <end position="403"/>
    </location>
</feature>
<dbReference type="InterPro" id="IPR036259">
    <property type="entry name" value="MFS_trans_sf"/>
</dbReference>